<keyword evidence="2" id="KW-1185">Reference proteome</keyword>
<dbReference type="CDD" id="cd11537">
    <property type="entry name" value="NTP-PPase_RS21-C6_like"/>
    <property type="match status" value="1"/>
</dbReference>
<organism evidence="1 2">
    <name type="scientific">Nonomuraea typhae</name>
    <dbReference type="NCBI Taxonomy" id="2603600"/>
    <lineage>
        <taxon>Bacteria</taxon>
        <taxon>Bacillati</taxon>
        <taxon>Actinomycetota</taxon>
        <taxon>Actinomycetes</taxon>
        <taxon>Streptosporangiales</taxon>
        <taxon>Streptosporangiaceae</taxon>
        <taxon>Nonomuraea</taxon>
    </lineage>
</organism>
<dbReference type="PANTHER" id="PTHR46523:SF1">
    <property type="entry name" value="DCTP PYROPHOSPHATASE 1"/>
    <property type="match status" value="1"/>
</dbReference>
<protein>
    <submittedName>
        <fullName evidence="1">Nucleotide pyrophosphohydrolase</fullName>
    </submittedName>
</protein>
<accession>A0ABW7YZ70</accession>
<dbReference type="EMBL" id="JBITGY010000007">
    <property type="protein sequence ID" value="MFI6501218.1"/>
    <property type="molecule type" value="Genomic_DNA"/>
</dbReference>
<dbReference type="PIRSF" id="PIRSF029826">
    <property type="entry name" value="UCP029826_pph"/>
    <property type="match status" value="1"/>
</dbReference>
<sequence length="117" mass="12751">MSTELGDLAARMRAFAEARDWGQFHTPKNLAMALAGEVGELVAEFQWLRPDEDLDADARARVVAELGDVTGYLVRLADVLGVDLMAAAHAKLDQSEARYDVRTYRGSARKAPPLPPG</sequence>
<dbReference type="InterPro" id="IPR052555">
    <property type="entry name" value="dCTP_Pyrophosphatase"/>
</dbReference>
<dbReference type="SUPFAM" id="SSF101386">
    <property type="entry name" value="all-alpha NTP pyrophosphatases"/>
    <property type="match status" value="1"/>
</dbReference>
<dbReference type="PANTHER" id="PTHR46523">
    <property type="entry name" value="DCTP PYROPHOSPHATASE 1"/>
    <property type="match status" value="1"/>
</dbReference>
<evidence type="ECO:0000313" key="2">
    <source>
        <dbReference type="Proteomes" id="UP001612741"/>
    </source>
</evidence>
<dbReference type="RefSeq" id="WP_397085589.1">
    <property type="nucleotide sequence ID" value="NZ_JBITGY010000007.1"/>
</dbReference>
<evidence type="ECO:0000313" key="1">
    <source>
        <dbReference type="EMBL" id="MFI6501218.1"/>
    </source>
</evidence>
<dbReference type="Proteomes" id="UP001612741">
    <property type="component" value="Unassembled WGS sequence"/>
</dbReference>
<proteinExistence type="predicted"/>
<dbReference type="Gene3D" id="1.10.287.1080">
    <property type="entry name" value="MazG-like"/>
    <property type="match status" value="1"/>
</dbReference>
<dbReference type="InterPro" id="IPR025984">
    <property type="entry name" value="DCTPP"/>
</dbReference>
<comment type="caution">
    <text evidence="1">The sequence shown here is derived from an EMBL/GenBank/DDBJ whole genome shotgun (WGS) entry which is preliminary data.</text>
</comment>
<reference evidence="1 2" key="1">
    <citation type="submission" date="2024-10" db="EMBL/GenBank/DDBJ databases">
        <title>The Natural Products Discovery Center: Release of the First 8490 Sequenced Strains for Exploring Actinobacteria Biosynthetic Diversity.</title>
        <authorList>
            <person name="Kalkreuter E."/>
            <person name="Kautsar S.A."/>
            <person name="Yang D."/>
            <person name="Bader C.D."/>
            <person name="Teijaro C.N."/>
            <person name="Fluegel L."/>
            <person name="Davis C.M."/>
            <person name="Simpson J.R."/>
            <person name="Lauterbach L."/>
            <person name="Steele A.D."/>
            <person name="Gui C."/>
            <person name="Meng S."/>
            <person name="Li G."/>
            <person name="Viehrig K."/>
            <person name="Ye F."/>
            <person name="Su P."/>
            <person name="Kiefer A.F."/>
            <person name="Nichols A."/>
            <person name="Cepeda A.J."/>
            <person name="Yan W."/>
            <person name="Fan B."/>
            <person name="Jiang Y."/>
            <person name="Adhikari A."/>
            <person name="Zheng C.-J."/>
            <person name="Schuster L."/>
            <person name="Cowan T.M."/>
            <person name="Smanski M.J."/>
            <person name="Chevrette M.G."/>
            <person name="De Carvalho L.P.S."/>
            <person name="Shen B."/>
        </authorList>
    </citation>
    <scope>NUCLEOTIDE SEQUENCE [LARGE SCALE GENOMIC DNA]</scope>
    <source>
        <strain evidence="1 2">NPDC050545</strain>
    </source>
</reference>
<name>A0ABW7YZ70_9ACTN</name>
<gene>
    <name evidence="1" type="ORF">ACIBG2_27840</name>
</gene>